<dbReference type="PROSITE" id="PS51257">
    <property type="entry name" value="PROKAR_LIPOPROTEIN"/>
    <property type="match status" value="1"/>
</dbReference>
<dbReference type="EMBL" id="LGSS01000014">
    <property type="protein sequence ID" value="KNF07628.1"/>
    <property type="molecule type" value="Genomic_DNA"/>
</dbReference>
<dbReference type="Proteomes" id="UP000037267">
    <property type="component" value="Unassembled WGS sequence"/>
</dbReference>
<dbReference type="STRING" id="1503.CLPU_14c00460"/>
<reference evidence="2" key="1">
    <citation type="submission" date="2015-07" db="EMBL/GenBank/DDBJ databases">
        <title>Draft genome sequence of the purine-degrading Gottschalkia purinilyticum DSM 1384 (formerly Clostridium purinilyticum).</title>
        <authorList>
            <person name="Poehlein A."/>
            <person name="Schiel-Bengelsdorf B."/>
            <person name="Bengelsdorf F.R."/>
            <person name="Daniel R."/>
            <person name="Duerre P."/>
        </authorList>
    </citation>
    <scope>NUCLEOTIDE SEQUENCE [LARGE SCALE GENOMIC DNA]</scope>
    <source>
        <strain evidence="2">DSM 1384</strain>
    </source>
</reference>
<dbReference type="RefSeq" id="WP_050356065.1">
    <property type="nucleotide sequence ID" value="NZ_LGSS01000014.1"/>
</dbReference>
<evidence type="ECO:0008006" key="3">
    <source>
        <dbReference type="Google" id="ProtNLM"/>
    </source>
</evidence>
<dbReference type="AlphaFoldDB" id="A0A0L0W7S5"/>
<evidence type="ECO:0000313" key="2">
    <source>
        <dbReference type="Proteomes" id="UP000037267"/>
    </source>
</evidence>
<evidence type="ECO:0000313" key="1">
    <source>
        <dbReference type="EMBL" id="KNF07628.1"/>
    </source>
</evidence>
<organism evidence="1 2">
    <name type="scientific">Gottschalkia purinilytica</name>
    <name type="common">Clostridium purinilyticum</name>
    <dbReference type="NCBI Taxonomy" id="1503"/>
    <lineage>
        <taxon>Bacteria</taxon>
        <taxon>Bacillati</taxon>
        <taxon>Bacillota</taxon>
        <taxon>Tissierellia</taxon>
        <taxon>Tissierellales</taxon>
        <taxon>Gottschalkiaceae</taxon>
        <taxon>Gottschalkia</taxon>
    </lineage>
</organism>
<protein>
    <recommendedName>
        <fullName evidence="3">Lipoprotein</fullName>
    </recommendedName>
</protein>
<sequence>MKRLIITFCIFATLLFTGCRLNYMSSLYSKDNKISSDTNSFSLNKEEQSMDDQEYIGKLEFEGMDTIWKYNAENDMKIKLSYLLSVNKGKAKLVLIDPTGKVETLIENKDSNTQKNIETIMISLKKGKNRIKLVASNKAQIELKLNVNVGDLNKIGFDR</sequence>
<gene>
    <name evidence="1" type="ORF">CLPU_14c00460</name>
</gene>
<accession>A0A0L0W7S5</accession>
<dbReference type="OrthoDB" id="2046657at2"/>
<keyword evidence="2" id="KW-1185">Reference proteome</keyword>
<name>A0A0L0W7S5_GOTPU</name>
<comment type="caution">
    <text evidence="1">The sequence shown here is derived from an EMBL/GenBank/DDBJ whole genome shotgun (WGS) entry which is preliminary data.</text>
</comment>
<proteinExistence type="predicted"/>